<dbReference type="PANTHER" id="PTHR44051:SF8">
    <property type="entry name" value="GLUTATHIONE S-TRANSFERASE GSTA"/>
    <property type="match status" value="1"/>
</dbReference>
<dbReference type="SUPFAM" id="SSF52833">
    <property type="entry name" value="Thioredoxin-like"/>
    <property type="match status" value="1"/>
</dbReference>
<proteinExistence type="predicted"/>
<dbReference type="CDD" id="cd03207">
    <property type="entry name" value="GST_C_8"/>
    <property type="match status" value="1"/>
</dbReference>
<dbReference type="AlphaFoldDB" id="A0A1M5YB07"/>
<dbReference type="CDD" id="cd03046">
    <property type="entry name" value="GST_N_GTT1_like"/>
    <property type="match status" value="1"/>
</dbReference>
<dbReference type="PROSITE" id="PS50404">
    <property type="entry name" value="GST_NTER"/>
    <property type="match status" value="1"/>
</dbReference>
<sequence length="216" mass="24221">MTMIKVSAFRWVPPFAQGLVRDLRVRWALEEAGLPYEERLIGPADQKSDGYRALQPFGQVPSYEENGLELFESGAIVLHIAERAESLMPPDPVARARTKTWMFAALNTVEPPIVFLNAVSGTPDAEQSPLKQGVVGLVEQRLDSLCSQLSGRDYLEHRFTAADLLMTSVLRILRTTTMVTDRPVLEFYRLRCEDRPAFKKALDAQMSRFAENAPPG</sequence>
<dbReference type="InterPro" id="IPR004045">
    <property type="entry name" value="Glutathione_S-Trfase_N"/>
</dbReference>
<dbReference type="RefSeq" id="WP_079606163.1">
    <property type="nucleotide sequence ID" value="NZ_LT670817.1"/>
</dbReference>
<dbReference type="Gene3D" id="1.20.1050.10">
    <property type="match status" value="1"/>
</dbReference>
<accession>A0A1M5YB07</accession>
<feature type="domain" description="GST N-terminal" evidence="1">
    <location>
        <begin position="24"/>
        <end position="88"/>
    </location>
</feature>
<protein>
    <submittedName>
        <fullName evidence="2">Glutathione S-transferase</fullName>
    </submittedName>
</protein>
<evidence type="ECO:0000313" key="3">
    <source>
        <dbReference type="Proteomes" id="UP000189796"/>
    </source>
</evidence>
<reference evidence="2 3" key="1">
    <citation type="submission" date="2016-11" db="EMBL/GenBank/DDBJ databases">
        <authorList>
            <person name="Jaros S."/>
            <person name="Januszkiewicz K."/>
            <person name="Wedrychowicz H."/>
        </authorList>
    </citation>
    <scope>NUCLEOTIDE SEQUENCE [LARGE SCALE GENOMIC DNA]</scope>
    <source>
        <strain evidence="2 3">GAS138</strain>
    </source>
</reference>
<evidence type="ECO:0000313" key="2">
    <source>
        <dbReference type="EMBL" id="SHI09217.1"/>
    </source>
</evidence>
<dbReference type="Gene3D" id="3.40.30.10">
    <property type="entry name" value="Glutaredoxin"/>
    <property type="match status" value="1"/>
</dbReference>
<gene>
    <name evidence="2" type="ORF">SAMN05443248_8105</name>
</gene>
<dbReference type="Pfam" id="PF02798">
    <property type="entry name" value="GST_N"/>
    <property type="match status" value="1"/>
</dbReference>
<keyword evidence="2" id="KW-0808">Transferase</keyword>
<dbReference type="SUPFAM" id="SSF47616">
    <property type="entry name" value="GST C-terminal domain-like"/>
    <property type="match status" value="1"/>
</dbReference>
<dbReference type="InterPro" id="IPR036282">
    <property type="entry name" value="Glutathione-S-Trfase_C_sf"/>
</dbReference>
<name>A0A1M5YB07_9BRAD</name>
<dbReference type="InterPro" id="IPR036249">
    <property type="entry name" value="Thioredoxin-like_sf"/>
</dbReference>
<dbReference type="OrthoDB" id="9811242at2"/>
<dbReference type="EMBL" id="LT670817">
    <property type="protein sequence ID" value="SHI09217.1"/>
    <property type="molecule type" value="Genomic_DNA"/>
</dbReference>
<dbReference type="SFLD" id="SFLDS00019">
    <property type="entry name" value="Glutathione_Transferase_(cytos"/>
    <property type="match status" value="1"/>
</dbReference>
<dbReference type="SFLD" id="SFLDG00358">
    <property type="entry name" value="Main_(cytGST)"/>
    <property type="match status" value="1"/>
</dbReference>
<dbReference type="InterPro" id="IPR040079">
    <property type="entry name" value="Glutathione_S-Trfase"/>
</dbReference>
<organism evidence="2 3">
    <name type="scientific">Bradyrhizobium erythrophlei</name>
    <dbReference type="NCBI Taxonomy" id="1437360"/>
    <lineage>
        <taxon>Bacteria</taxon>
        <taxon>Pseudomonadati</taxon>
        <taxon>Pseudomonadota</taxon>
        <taxon>Alphaproteobacteria</taxon>
        <taxon>Hyphomicrobiales</taxon>
        <taxon>Nitrobacteraceae</taxon>
        <taxon>Bradyrhizobium</taxon>
    </lineage>
</organism>
<dbReference type="GO" id="GO:0016740">
    <property type="term" value="F:transferase activity"/>
    <property type="evidence" value="ECO:0007669"/>
    <property type="project" value="UniProtKB-KW"/>
</dbReference>
<dbReference type="Proteomes" id="UP000189796">
    <property type="component" value="Chromosome I"/>
</dbReference>
<dbReference type="FunFam" id="3.40.30.10:FF:000331">
    <property type="entry name" value="Glutathione S-transferase"/>
    <property type="match status" value="1"/>
</dbReference>
<evidence type="ECO:0000259" key="1">
    <source>
        <dbReference type="PROSITE" id="PS50404"/>
    </source>
</evidence>
<dbReference type="PANTHER" id="PTHR44051">
    <property type="entry name" value="GLUTATHIONE S-TRANSFERASE-RELATED"/>
    <property type="match status" value="1"/>
</dbReference>